<accession>A0A392RDN3</accession>
<protein>
    <submittedName>
        <fullName evidence="1">CNGC5-like protein</fullName>
    </submittedName>
</protein>
<organism evidence="1 2">
    <name type="scientific">Trifolium medium</name>
    <dbReference type="NCBI Taxonomy" id="97028"/>
    <lineage>
        <taxon>Eukaryota</taxon>
        <taxon>Viridiplantae</taxon>
        <taxon>Streptophyta</taxon>
        <taxon>Embryophyta</taxon>
        <taxon>Tracheophyta</taxon>
        <taxon>Spermatophyta</taxon>
        <taxon>Magnoliopsida</taxon>
        <taxon>eudicotyledons</taxon>
        <taxon>Gunneridae</taxon>
        <taxon>Pentapetalae</taxon>
        <taxon>rosids</taxon>
        <taxon>fabids</taxon>
        <taxon>Fabales</taxon>
        <taxon>Fabaceae</taxon>
        <taxon>Papilionoideae</taxon>
        <taxon>50 kb inversion clade</taxon>
        <taxon>NPAAA clade</taxon>
        <taxon>Hologalegina</taxon>
        <taxon>IRL clade</taxon>
        <taxon>Trifolieae</taxon>
        <taxon>Trifolium</taxon>
    </lineage>
</organism>
<evidence type="ECO:0000313" key="2">
    <source>
        <dbReference type="Proteomes" id="UP000265520"/>
    </source>
</evidence>
<sequence length="116" mass="13580">QRAKKIEKLVNEENIEVNTQPEICEVAKNYFDQLFRANNTNHDPVLSLITPRVTQEDNDRLVAPITREELKHALFQMHPDKAPGPDGFNPAFYQHFWELYGNDIYEAAKEWLERGI</sequence>
<dbReference type="AlphaFoldDB" id="A0A392RDN3"/>
<dbReference type="EMBL" id="LXQA010208790">
    <property type="protein sequence ID" value="MCI33946.1"/>
    <property type="molecule type" value="Genomic_DNA"/>
</dbReference>
<reference evidence="1 2" key="1">
    <citation type="journal article" date="2018" name="Front. Plant Sci.">
        <title>Red Clover (Trifolium pratense) and Zigzag Clover (T. medium) - A Picture of Genomic Similarities and Differences.</title>
        <authorList>
            <person name="Dluhosova J."/>
            <person name="Istvanek J."/>
            <person name="Nedelnik J."/>
            <person name="Repkova J."/>
        </authorList>
    </citation>
    <scope>NUCLEOTIDE SEQUENCE [LARGE SCALE GENOMIC DNA]</scope>
    <source>
        <strain evidence="2">cv. 10/8</strain>
        <tissue evidence="1">Leaf</tissue>
    </source>
</reference>
<dbReference type="Proteomes" id="UP000265520">
    <property type="component" value="Unassembled WGS sequence"/>
</dbReference>
<name>A0A392RDN3_9FABA</name>
<proteinExistence type="predicted"/>
<evidence type="ECO:0000313" key="1">
    <source>
        <dbReference type="EMBL" id="MCI33946.1"/>
    </source>
</evidence>
<keyword evidence="2" id="KW-1185">Reference proteome</keyword>
<feature type="non-terminal residue" evidence="1">
    <location>
        <position position="1"/>
    </location>
</feature>
<comment type="caution">
    <text evidence="1">The sequence shown here is derived from an EMBL/GenBank/DDBJ whole genome shotgun (WGS) entry which is preliminary data.</text>
</comment>